<dbReference type="Proteomes" id="UP000612266">
    <property type="component" value="Unassembled WGS sequence"/>
</dbReference>
<gene>
    <name evidence="2" type="ORF">I4901_01600</name>
</gene>
<dbReference type="RefSeq" id="WP_196563487.1">
    <property type="nucleotide sequence ID" value="NZ_JADSJR010000001.1"/>
</dbReference>
<dbReference type="EMBL" id="JADSJR010000001">
    <property type="protein sequence ID" value="MBG2913072.1"/>
    <property type="molecule type" value="Genomic_DNA"/>
</dbReference>
<evidence type="ECO:0008006" key="4">
    <source>
        <dbReference type="Google" id="ProtNLM"/>
    </source>
</evidence>
<name>A0A8I0WN65_9GAMM</name>
<protein>
    <recommendedName>
        <fullName evidence="4">DUF2007 domain-containing protein</fullName>
    </recommendedName>
</protein>
<sequence length="150" mass="17267">MWNIHPTRGQYRLLAQYLSPLDASIEAGFLQSEGIDAILLDENIVWNNQVYAQATGGVKLLVNYKEFEQAQAMLNELYQGKYNINDQLEPIDCELKVDVKNNISDYLNMGFVFLIYLVFGLPLPFKSQQLSLTDKKENSDHNKNNDLYNK</sequence>
<feature type="transmembrane region" description="Helical" evidence="1">
    <location>
        <begin position="106"/>
        <end position="125"/>
    </location>
</feature>
<comment type="caution">
    <text evidence="2">The sequence shown here is derived from an EMBL/GenBank/DDBJ whole genome shotgun (WGS) entry which is preliminary data.</text>
</comment>
<keyword evidence="1" id="KW-0812">Transmembrane</keyword>
<dbReference type="AlphaFoldDB" id="A0A8I0WN65"/>
<evidence type="ECO:0000313" key="3">
    <source>
        <dbReference type="Proteomes" id="UP000612266"/>
    </source>
</evidence>
<accession>A0A8I0WN65</accession>
<keyword evidence="1" id="KW-1133">Transmembrane helix</keyword>
<organism evidence="2 3">
    <name type="scientific">Proteus terrae subsp. cibarius</name>
    <dbReference type="NCBI Taxonomy" id="626774"/>
    <lineage>
        <taxon>Bacteria</taxon>
        <taxon>Pseudomonadati</taxon>
        <taxon>Pseudomonadota</taxon>
        <taxon>Gammaproteobacteria</taxon>
        <taxon>Enterobacterales</taxon>
        <taxon>Morganellaceae</taxon>
        <taxon>Proteus</taxon>
    </lineage>
</organism>
<evidence type="ECO:0000313" key="2">
    <source>
        <dbReference type="EMBL" id="MBG2913072.1"/>
    </source>
</evidence>
<proteinExistence type="predicted"/>
<reference evidence="2" key="1">
    <citation type="submission" date="2020-11" db="EMBL/GenBank/DDBJ databases">
        <title>Enhanced detection system for hospital associated transmission using whole genome sequencing surveillance.</title>
        <authorList>
            <person name="Harrison L.H."/>
            <person name="Van Tyne D."/>
            <person name="Marsh J.W."/>
            <person name="Griffith M.P."/>
            <person name="Snyder D.J."/>
            <person name="Cooper V.S."/>
            <person name="Mustapha M."/>
        </authorList>
    </citation>
    <scope>NUCLEOTIDE SEQUENCE</scope>
    <source>
        <strain evidence="2">PR00070</strain>
    </source>
</reference>
<evidence type="ECO:0000256" key="1">
    <source>
        <dbReference type="SAM" id="Phobius"/>
    </source>
</evidence>
<keyword evidence="1" id="KW-0472">Membrane</keyword>